<reference evidence="12" key="1">
    <citation type="journal article" date="2019" name="Int. J. Syst. Evol. Microbiol.">
        <title>The Global Catalogue of Microorganisms (GCM) 10K type strain sequencing project: providing services to taxonomists for standard genome sequencing and annotation.</title>
        <authorList>
            <consortium name="The Broad Institute Genomics Platform"/>
            <consortium name="The Broad Institute Genome Sequencing Center for Infectious Disease"/>
            <person name="Wu L."/>
            <person name="Ma J."/>
        </authorList>
    </citation>
    <scope>NUCLEOTIDE SEQUENCE [LARGE SCALE GENOMIC DNA]</scope>
    <source>
        <strain evidence="12">JCM 17326</strain>
    </source>
</reference>
<gene>
    <name evidence="11" type="ORF">GCM10022419_083580</name>
</gene>
<comment type="caution">
    <text evidence="11">The sequence shown here is derived from an EMBL/GenBank/DDBJ whole genome shotgun (WGS) entry which is preliminary data.</text>
</comment>
<keyword evidence="7" id="KW-0067">ATP-binding</keyword>
<evidence type="ECO:0000256" key="9">
    <source>
        <dbReference type="SAM" id="Phobius"/>
    </source>
</evidence>
<dbReference type="PANTHER" id="PTHR24421:SF10">
    <property type="entry name" value="NITRATE_NITRITE SENSOR PROTEIN NARQ"/>
    <property type="match status" value="1"/>
</dbReference>
<keyword evidence="9" id="KW-0472">Membrane</keyword>
<dbReference type="InterPro" id="IPR036890">
    <property type="entry name" value="HATPase_C_sf"/>
</dbReference>
<dbReference type="EC" id="2.7.13.3" evidence="2"/>
<evidence type="ECO:0000256" key="1">
    <source>
        <dbReference type="ARBA" id="ARBA00000085"/>
    </source>
</evidence>
<evidence type="ECO:0000256" key="7">
    <source>
        <dbReference type="ARBA" id="ARBA00022840"/>
    </source>
</evidence>
<dbReference type="Pfam" id="PF02518">
    <property type="entry name" value="HATPase_c"/>
    <property type="match status" value="1"/>
</dbReference>
<dbReference type="SUPFAM" id="SSF55874">
    <property type="entry name" value="ATPase domain of HSP90 chaperone/DNA topoisomerase II/histidine kinase"/>
    <property type="match status" value="1"/>
</dbReference>
<dbReference type="EMBL" id="BAABDQ010000024">
    <property type="protein sequence ID" value="GAA3588533.1"/>
    <property type="molecule type" value="Genomic_DNA"/>
</dbReference>
<dbReference type="InterPro" id="IPR011712">
    <property type="entry name" value="Sig_transdc_His_kin_sub3_dim/P"/>
</dbReference>
<evidence type="ECO:0000259" key="10">
    <source>
        <dbReference type="SMART" id="SM00387"/>
    </source>
</evidence>
<evidence type="ECO:0000256" key="4">
    <source>
        <dbReference type="ARBA" id="ARBA00022679"/>
    </source>
</evidence>
<dbReference type="GO" id="GO:0016301">
    <property type="term" value="F:kinase activity"/>
    <property type="evidence" value="ECO:0007669"/>
    <property type="project" value="UniProtKB-KW"/>
</dbReference>
<evidence type="ECO:0000313" key="12">
    <source>
        <dbReference type="Proteomes" id="UP001500630"/>
    </source>
</evidence>
<keyword evidence="6 11" id="KW-0418">Kinase</keyword>
<accession>A0ABP6YT59</accession>
<protein>
    <recommendedName>
        <fullName evidence="2">histidine kinase</fullName>
        <ecNumber evidence="2">2.7.13.3</ecNumber>
    </recommendedName>
</protein>
<evidence type="ECO:0000313" key="11">
    <source>
        <dbReference type="EMBL" id="GAA3588533.1"/>
    </source>
</evidence>
<sequence>MRERWQQTLRSSRYLLLGLPTAMATTMALPLLAAAALSAGLGGLGLFPRALGVLRRWAEWHRRRAAALLGSQVSPRRMTSGKGIRAPWRQVLDDPETRRDVRWALRHVATGIPAGLATVASVGTVLFTALAAPLWWVFPADMPLRLLGVFPATGWGGALAMGAVQIAGFSALAFWAVPRLAVFHASRCLAALEPSPEDRLAERVGELTESRAGVLDAHGAELRRIERDLHDGTQARLVAIAMRLGVARESLADGSGDVAGLLREAHEGTEEAMTELREVIRTMYPPILADRGLPGALAALTAGSGVPAEIDLGDLGRLPAAVEAAAYFIVAESLTNAAKHSGATQVRVRITRDRGRLLTEVTDNGVGGVDESRGTGVGGMRRRVAALDGTMLVTSPAGGPTSVSVELPCES</sequence>
<evidence type="ECO:0000256" key="3">
    <source>
        <dbReference type="ARBA" id="ARBA00022553"/>
    </source>
</evidence>
<dbReference type="InterPro" id="IPR025828">
    <property type="entry name" value="Put_sensor_dom"/>
</dbReference>
<keyword evidence="9" id="KW-1133">Transmembrane helix</keyword>
<evidence type="ECO:0000256" key="6">
    <source>
        <dbReference type="ARBA" id="ARBA00022777"/>
    </source>
</evidence>
<dbReference type="Gene3D" id="3.30.565.10">
    <property type="entry name" value="Histidine kinase-like ATPase, C-terminal domain"/>
    <property type="match status" value="1"/>
</dbReference>
<dbReference type="Pfam" id="PF07730">
    <property type="entry name" value="HisKA_3"/>
    <property type="match status" value="1"/>
</dbReference>
<keyword evidence="12" id="KW-1185">Reference proteome</keyword>
<keyword evidence="4" id="KW-0808">Transferase</keyword>
<dbReference type="CDD" id="cd16917">
    <property type="entry name" value="HATPase_UhpB-NarQ-NarX-like"/>
    <property type="match status" value="1"/>
</dbReference>
<keyword evidence="8" id="KW-0902">Two-component regulatory system</keyword>
<organism evidence="11 12">
    <name type="scientific">Nonomuraea rosea</name>
    <dbReference type="NCBI Taxonomy" id="638574"/>
    <lineage>
        <taxon>Bacteria</taxon>
        <taxon>Bacillati</taxon>
        <taxon>Actinomycetota</taxon>
        <taxon>Actinomycetes</taxon>
        <taxon>Streptosporangiales</taxon>
        <taxon>Streptosporangiaceae</taxon>
        <taxon>Nonomuraea</taxon>
    </lineage>
</organism>
<dbReference type="RefSeq" id="WP_345570845.1">
    <property type="nucleotide sequence ID" value="NZ_BAABDQ010000024.1"/>
</dbReference>
<evidence type="ECO:0000256" key="8">
    <source>
        <dbReference type="ARBA" id="ARBA00023012"/>
    </source>
</evidence>
<comment type="catalytic activity">
    <reaction evidence="1">
        <text>ATP + protein L-histidine = ADP + protein N-phospho-L-histidine.</text>
        <dbReference type="EC" id="2.7.13.3"/>
    </reaction>
</comment>
<dbReference type="InterPro" id="IPR050482">
    <property type="entry name" value="Sensor_HK_TwoCompSys"/>
</dbReference>
<proteinExistence type="predicted"/>
<evidence type="ECO:0000256" key="5">
    <source>
        <dbReference type="ARBA" id="ARBA00022741"/>
    </source>
</evidence>
<dbReference type="SMART" id="SM00387">
    <property type="entry name" value="HATPase_c"/>
    <property type="match status" value="1"/>
</dbReference>
<feature type="domain" description="Histidine kinase/HSP90-like ATPase" evidence="10">
    <location>
        <begin position="321"/>
        <end position="411"/>
    </location>
</feature>
<keyword evidence="3" id="KW-0597">Phosphoprotein</keyword>
<dbReference type="InterPro" id="IPR003594">
    <property type="entry name" value="HATPase_dom"/>
</dbReference>
<name>A0ABP6YT59_9ACTN</name>
<evidence type="ECO:0000256" key="2">
    <source>
        <dbReference type="ARBA" id="ARBA00012438"/>
    </source>
</evidence>
<dbReference type="Pfam" id="PF13796">
    <property type="entry name" value="Sensor"/>
    <property type="match status" value="1"/>
</dbReference>
<dbReference type="Gene3D" id="1.20.5.1930">
    <property type="match status" value="1"/>
</dbReference>
<keyword evidence="9" id="KW-0812">Transmembrane</keyword>
<feature type="transmembrane region" description="Helical" evidence="9">
    <location>
        <begin position="108"/>
        <end position="138"/>
    </location>
</feature>
<keyword evidence="5" id="KW-0547">Nucleotide-binding</keyword>
<feature type="transmembrane region" description="Helical" evidence="9">
    <location>
        <begin position="12"/>
        <end position="29"/>
    </location>
</feature>
<dbReference type="Proteomes" id="UP001500630">
    <property type="component" value="Unassembled WGS sequence"/>
</dbReference>
<dbReference type="PANTHER" id="PTHR24421">
    <property type="entry name" value="NITRATE/NITRITE SENSOR PROTEIN NARX-RELATED"/>
    <property type="match status" value="1"/>
</dbReference>